<dbReference type="Gene3D" id="3.10.20.90">
    <property type="entry name" value="Phosphatidylinositol 3-kinase Catalytic Subunit, Chain A, domain 1"/>
    <property type="match status" value="1"/>
</dbReference>
<dbReference type="InterPro" id="IPR051462">
    <property type="entry name" value="CBS_domain-containing"/>
</dbReference>
<protein>
    <submittedName>
        <fullName evidence="6">CBS-domain-containing protein</fullName>
    </submittedName>
</protein>
<dbReference type="Gene3D" id="3.10.580.10">
    <property type="entry name" value="CBS-domain"/>
    <property type="match status" value="2"/>
</dbReference>
<evidence type="ECO:0000313" key="6">
    <source>
        <dbReference type="EMBL" id="OAQ28849.1"/>
    </source>
</evidence>
<keyword evidence="2" id="KW-0129">CBS domain</keyword>
<evidence type="ECO:0000256" key="3">
    <source>
        <dbReference type="SAM" id="MobiDB-lite"/>
    </source>
</evidence>
<proteinExistence type="predicted"/>
<keyword evidence="7" id="KW-1185">Reference proteome</keyword>
<feature type="domain" description="CBS" evidence="5">
    <location>
        <begin position="320"/>
        <end position="377"/>
    </location>
</feature>
<feature type="domain" description="CBS" evidence="5">
    <location>
        <begin position="81"/>
        <end position="140"/>
    </location>
</feature>
<organism evidence="6 7">
    <name type="scientific">Linnemannia elongata AG-77</name>
    <dbReference type="NCBI Taxonomy" id="1314771"/>
    <lineage>
        <taxon>Eukaryota</taxon>
        <taxon>Fungi</taxon>
        <taxon>Fungi incertae sedis</taxon>
        <taxon>Mucoromycota</taxon>
        <taxon>Mortierellomycotina</taxon>
        <taxon>Mortierellomycetes</taxon>
        <taxon>Mortierellales</taxon>
        <taxon>Mortierellaceae</taxon>
        <taxon>Linnemannia</taxon>
    </lineage>
</organism>
<feature type="domain" description="CBS" evidence="5">
    <location>
        <begin position="244"/>
        <end position="312"/>
    </location>
</feature>
<dbReference type="CDD" id="cd17781">
    <property type="entry name" value="CBS_pair_MUG70_1"/>
    <property type="match status" value="1"/>
</dbReference>
<dbReference type="InterPro" id="IPR000644">
    <property type="entry name" value="CBS_dom"/>
</dbReference>
<dbReference type="PANTHER" id="PTHR48108">
    <property type="entry name" value="CBS DOMAIN-CONTAINING PROTEIN CBSX2, CHLOROPLASTIC"/>
    <property type="match status" value="1"/>
</dbReference>
<keyword evidence="4" id="KW-0812">Transmembrane</keyword>
<keyword evidence="4" id="KW-1133">Transmembrane helix</keyword>
<sequence length="652" mass="71264">MSMASSLRPPQAGKSFSGLVNSRPNDQMSDVSSSFSESARHRQSKKDEAIRRKIEQELSKKRHSSRKAKQTQKMMAGTVSALRVSQALTVSESLTVTEASQNMAAKRADCVLVINDEEHLSGIFTAKDLAFRVVAAGLDPRSTRVADIMTPNPMVVTTDRSATDALNLMVQKGFRHLPVQNEDSEIVGLLDITKCLYESLSKMERAYGQSKKLYDALEGVDKEWGGMQNVAMVQYMETLREKMMCPDLSSVLDGSPAAEVNVKATVKEAAKLMKERRVTAVLVMDQNGVDIAGIFTSKDIVLRVIAAQLEPSNCSVVRVMTPHPDTAPSSMTIMDALRKMHDGHYLNLPVVEEDKEIVGVVDVLKLTYATMEQINSMNTKDSESGPMWNHFWNSAAMAGDDEGSVVSESMAPSSIMSPSMAASPSSHQAMQPFPGEIFPNESASVVAEDRSELIHKQIEEENTTFVFKFKSPISNTVHRFTADYTDLNRLRETIMEKEPFGAESDPSQSALLAEFNISYMDDEQDYVMMTSDADLADSVAIAKKQGQNRVMLYVADPRASTILPPAPSVVGTTVSAVTPAPAPIVAAPVVEVPEPVRAVEQPKPAAPEEPKKQPSEFKKMLDSIPDELLLPGALVTLSFTIIAVFAISRLAK</sequence>
<dbReference type="STRING" id="1314771.A0A197JX50"/>
<keyword evidence="4" id="KW-0472">Membrane</keyword>
<reference evidence="6 7" key="1">
    <citation type="submission" date="2016-05" db="EMBL/GenBank/DDBJ databases">
        <title>Genome sequencing reveals origins of a unique bacterial endosymbiosis in the earliest lineages of terrestrial Fungi.</title>
        <authorList>
            <consortium name="DOE Joint Genome Institute"/>
            <person name="Uehling J."/>
            <person name="Gryganskyi A."/>
            <person name="Hameed K."/>
            <person name="Tschaplinski T."/>
            <person name="Misztal P."/>
            <person name="Wu S."/>
            <person name="Desiro A."/>
            <person name="Vande Pol N."/>
            <person name="Du Z.-Y."/>
            <person name="Zienkiewicz A."/>
            <person name="Zienkiewicz K."/>
            <person name="Morin E."/>
            <person name="Tisserant E."/>
            <person name="Splivallo R."/>
            <person name="Hainaut M."/>
            <person name="Henrissat B."/>
            <person name="Ohm R."/>
            <person name="Kuo A."/>
            <person name="Yan J."/>
            <person name="Lipzen A."/>
            <person name="Nolan M."/>
            <person name="Labutti K."/>
            <person name="Barry K."/>
            <person name="Goldstein A."/>
            <person name="Labbe J."/>
            <person name="Schadt C."/>
            <person name="Tuskan G."/>
            <person name="Grigoriev I."/>
            <person name="Martin F."/>
            <person name="Vilgalys R."/>
            <person name="Bonito G."/>
        </authorList>
    </citation>
    <scope>NUCLEOTIDE SEQUENCE [LARGE SCALE GENOMIC DNA]</scope>
    <source>
        <strain evidence="6 7">AG-77</strain>
    </source>
</reference>
<feature type="transmembrane region" description="Helical" evidence="4">
    <location>
        <begin position="628"/>
        <end position="647"/>
    </location>
</feature>
<gene>
    <name evidence="6" type="ORF">K457DRAFT_138366</name>
</gene>
<feature type="region of interest" description="Disordered" evidence="3">
    <location>
        <begin position="1"/>
        <end position="76"/>
    </location>
</feature>
<evidence type="ECO:0000256" key="2">
    <source>
        <dbReference type="PROSITE-ProRule" id="PRU00703"/>
    </source>
</evidence>
<feature type="compositionally biased region" description="Basic and acidic residues" evidence="3">
    <location>
        <begin position="45"/>
        <end position="59"/>
    </location>
</feature>
<dbReference type="SMART" id="SM00116">
    <property type="entry name" value="CBS"/>
    <property type="match status" value="4"/>
</dbReference>
<dbReference type="InterPro" id="IPR046342">
    <property type="entry name" value="CBS_dom_sf"/>
</dbReference>
<dbReference type="PROSITE" id="PS51371">
    <property type="entry name" value="CBS"/>
    <property type="match status" value="4"/>
</dbReference>
<dbReference type="CDD" id="cd17782">
    <property type="entry name" value="CBS_pair_MUG70_2"/>
    <property type="match status" value="1"/>
</dbReference>
<dbReference type="SUPFAM" id="SSF54631">
    <property type="entry name" value="CBS-domain pair"/>
    <property type="match status" value="2"/>
</dbReference>
<feature type="compositionally biased region" description="Basic residues" evidence="3">
    <location>
        <begin position="60"/>
        <end position="70"/>
    </location>
</feature>
<dbReference type="PANTHER" id="PTHR48108:SF26">
    <property type="entry name" value="CBS DOMAIN-CONTAINING PROTEIN DDB_G0289609"/>
    <property type="match status" value="1"/>
</dbReference>
<evidence type="ECO:0000259" key="5">
    <source>
        <dbReference type="PROSITE" id="PS51371"/>
    </source>
</evidence>
<name>A0A197JX50_9FUNG</name>
<keyword evidence="1" id="KW-0677">Repeat</keyword>
<evidence type="ECO:0000313" key="7">
    <source>
        <dbReference type="Proteomes" id="UP000078512"/>
    </source>
</evidence>
<dbReference type="EMBL" id="KV442045">
    <property type="protein sequence ID" value="OAQ28849.1"/>
    <property type="molecule type" value="Genomic_DNA"/>
</dbReference>
<feature type="domain" description="CBS" evidence="5">
    <location>
        <begin position="149"/>
        <end position="205"/>
    </location>
</feature>
<evidence type="ECO:0000256" key="1">
    <source>
        <dbReference type="ARBA" id="ARBA00022737"/>
    </source>
</evidence>
<accession>A0A197JX50</accession>
<dbReference type="AlphaFoldDB" id="A0A197JX50"/>
<dbReference type="Pfam" id="PF00571">
    <property type="entry name" value="CBS"/>
    <property type="match status" value="4"/>
</dbReference>
<dbReference type="SUPFAM" id="SSF54277">
    <property type="entry name" value="CAD &amp; PB1 domains"/>
    <property type="match status" value="1"/>
</dbReference>
<evidence type="ECO:0000256" key="4">
    <source>
        <dbReference type="SAM" id="Phobius"/>
    </source>
</evidence>
<dbReference type="OrthoDB" id="418595at2759"/>
<feature type="compositionally biased region" description="Polar residues" evidence="3">
    <location>
        <begin position="18"/>
        <end position="37"/>
    </location>
</feature>
<dbReference type="Proteomes" id="UP000078512">
    <property type="component" value="Unassembled WGS sequence"/>
</dbReference>